<accession>A0A6G0MVM0</accession>
<dbReference type="EMBL" id="QXGC01002645">
    <property type="protein sequence ID" value="KAE9183468.1"/>
    <property type="molecule type" value="Genomic_DNA"/>
</dbReference>
<name>A0A6G0MVM0_9STRA</name>
<reference evidence="1 2" key="1">
    <citation type="submission" date="2018-09" db="EMBL/GenBank/DDBJ databases">
        <title>Genomic investigation of the strawberry pathogen Phytophthora fragariae indicates pathogenicity is determined by transcriptional variation in three key races.</title>
        <authorList>
            <person name="Adams T.M."/>
            <person name="Armitage A.D."/>
            <person name="Sobczyk M.K."/>
            <person name="Bates H.J."/>
            <person name="Dunwell J.M."/>
            <person name="Nellist C.F."/>
            <person name="Harrison R.J."/>
        </authorList>
    </citation>
    <scope>NUCLEOTIDE SEQUENCE [LARGE SCALE GENOMIC DNA]</scope>
    <source>
        <strain evidence="1 2">BC-23</strain>
    </source>
</reference>
<evidence type="ECO:0000313" key="2">
    <source>
        <dbReference type="Proteomes" id="UP000476176"/>
    </source>
</evidence>
<proteinExistence type="predicted"/>
<gene>
    <name evidence="1" type="ORF">PF004_g23942</name>
</gene>
<organism evidence="1 2">
    <name type="scientific">Phytophthora fragariae</name>
    <dbReference type="NCBI Taxonomy" id="53985"/>
    <lineage>
        <taxon>Eukaryota</taxon>
        <taxon>Sar</taxon>
        <taxon>Stramenopiles</taxon>
        <taxon>Oomycota</taxon>
        <taxon>Peronosporomycetes</taxon>
        <taxon>Peronosporales</taxon>
        <taxon>Peronosporaceae</taxon>
        <taxon>Phytophthora</taxon>
    </lineage>
</organism>
<comment type="caution">
    <text evidence="1">The sequence shown here is derived from an EMBL/GenBank/DDBJ whole genome shotgun (WGS) entry which is preliminary data.</text>
</comment>
<evidence type="ECO:0000313" key="1">
    <source>
        <dbReference type="EMBL" id="KAE9183468.1"/>
    </source>
</evidence>
<sequence>MPTTATAIIPAAIPTSVKVLKLEFDVETGTDLLPLEESSTTLESVVSAVLDTLETFATVSELPASAELVVLGAFVEVEFAFVVGRGVGEAALLELVLESSVDPDLLSSVKLEVPLLL</sequence>
<dbReference type="AlphaFoldDB" id="A0A6G0MVM0"/>
<dbReference type="Proteomes" id="UP000476176">
    <property type="component" value="Unassembled WGS sequence"/>
</dbReference>
<protein>
    <submittedName>
        <fullName evidence="1">Uncharacterized protein</fullName>
    </submittedName>
</protein>